<keyword evidence="6" id="KW-1133">Transmembrane helix</keyword>
<accession>A0A840I9R5</accession>
<protein>
    <recommendedName>
        <fullName evidence="2">histidine kinase</fullName>
        <ecNumber evidence="2">2.7.13.3</ecNumber>
    </recommendedName>
</protein>
<keyword evidence="5" id="KW-0902">Two-component regulatory system</keyword>
<feature type="transmembrane region" description="Helical" evidence="6">
    <location>
        <begin position="121"/>
        <end position="138"/>
    </location>
</feature>
<evidence type="ECO:0000313" key="8">
    <source>
        <dbReference type="EMBL" id="MBB4661596.1"/>
    </source>
</evidence>
<dbReference type="Gene3D" id="3.30.565.10">
    <property type="entry name" value="Histidine kinase-like ATPase, C-terminal domain"/>
    <property type="match status" value="1"/>
</dbReference>
<dbReference type="EC" id="2.7.13.3" evidence="2"/>
<dbReference type="InterPro" id="IPR036890">
    <property type="entry name" value="HATPase_C_sf"/>
</dbReference>
<dbReference type="CDD" id="cd16917">
    <property type="entry name" value="HATPase_UhpB-NarQ-NarX-like"/>
    <property type="match status" value="1"/>
</dbReference>
<dbReference type="EMBL" id="JACHNU010000001">
    <property type="protein sequence ID" value="MBB4661596.1"/>
    <property type="molecule type" value="Genomic_DNA"/>
</dbReference>
<evidence type="ECO:0000256" key="1">
    <source>
        <dbReference type="ARBA" id="ARBA00000085"/>
    </source>
</evidence>
<evidence type="ECO:0000313" key="9">
    <source>
        <dbReference type="Proteomes" id="UP000585272"/>
    </source>
</evidence>
<dbReference type="SUPFAM" id="SSF55874">
    <property type="entry name" value="ATPase domain of HSP90 chaperone/DNA topoisomerase II/histidine kinase"/>
    <property type="match status" value="1"/>
</dbReference>
<name>A0A840I9R5_9ACTN</name>
<evidence type="ECO:0000256" key="3">
    <source>
        <dbReference type="ARBA" id="ARBA00022679"/>
    </source>
</evidence>
<dbReference type="InterPro" id="IPR050482">
    <property type="entry name" value="Sensor_HK_TwoCompSys"/>
</dbReference>
<dbReference type="SMART" id="SM00387">
    <property type="entry name" value="HATPase_c"/>
    <property type="match status" value="1"/>
</dbReference>
<keyword evidence="3 8" id="KW-0808">Transferase</keyword>
<dbReference type="InterPro" id="IPR004358">
    <property type="entry name" value="Sig_transdc_His_kin-like_C"/>
</dbReference>
<dbReference type="InterPro" id="IPR003594">
    <property type="entry name" value="HATPase_dom"/>
</dbReference>
<dbReference type="InterPro" id="IPR005467">
    <property type="entry name" value="His_kinase_dom"/>
</dbReference>
<dbReference type="PROSITE" id="PS50109">
    <property type="entry name" value="HIS_KIN"/>
    <property type="match status" value="1"/>
</dbReference>
<comment type="caution">
    <text evidence="8">The sequence shown here is derived from an EMBL/GenBank/DDBJ whole genome shotgun (WGS) entry which is preliminary data.</text>
</comment>
<organism evidence="8 9">
    <name type="scientific">Conexibacter arvalis</name>
    <dbReference type="NCBI Taxonomy" id="912552"/>
    <lineage>
        <taxon>Bacteria</taxon>
        <taxon>Bacillati</taxon>
        <taxon>Actinomycetota</taxon>
        <taxon>Thermoleophilia</taxon>
        <taxon>Solirubrobacterales</taxon>
        <taxon>Conexibacteraceae</taxon>
        <taxon>Conexibacter</taxon>
    </lineage>
</organism>
<dbReference type="Proteomes" id="UP000585272">
    <property type="component" value="Unassembled WGS sequence"/>
</dbReference>
<evidence type="ECO:0000259" key="7">
    <source>
        <dbReference type="PROSITE" id="PS50109"/>
    </source>
</evidence>
<feature type="transmembrane region" description="Helical" evidence="6">
    <location>
        <begin position="49"/>
        <end position="67"/>
    </location>
</feature>
<keyword evidence="4 8" id="KW-0418">Kinase</keyword>
<dbReference type="GO" id="GO:0004673">
    <property type="term" value="F:protein histidine kinase activity"/>
    <property type="evidence" value="ECO:0007669"/>
    <property type="project" value="UniProtKB-EC"/>
</dbReference>
<keyword evidence="9" id="KW-1185">Reference proteome</keyword>
<feature type="transmembrane region" description="Helical" evidence="6">
    <location>
        <begin position="17"/>
        <end position="37"/>
    </location>
</feature>
<comment type="catalytic activity">
    <reaction evidence="1">
        <text>ATP + protein L-histidine = ADP + protein N-phospho-L-histidine.</text>
        <dbReference type="EC" id="2.7.13.3"/>
    </reaction>
</comment>
<dbReference type="PANTHER" id="PTHR24421">
    <property type="entry name" value="NITRATE/NITRITE SENSOR PROTEIN NARX-RELATED"/>
    <property type="match status" value="1"/>
</dbReference>
<proteinExistence type="predicted"/>
<evidence type="ECO:0000256" key="4">
    <source>
        <dbReference type="ARBA" id="ARBA00022777"/>
    </source>
</evidence>
<feature type="transmembrane region" description="Helical" evidence="6">
    <location>
        <begin position="150"/>
        <end position="168"/>
    </location>
</feature>
<evidence type="ECO:0000256" key="6">
    <source>
        <dbReference type="SAM" id="Phobius"/>
    </source>
</evidence>
<dbReference type="GO" id="GO:0000160">
    <property type="term" value="P:phosphorelay signal transduction system"/>
    <property type="evidence" value="ECO:0007669"/>
    <property type="project" value="UniProtKB-KW"/>
</dbReference>
<dbReference type="PRINTS" id="PR00344">
    <property type="entry name" value="BCTRLSENSOR"/>
</dbReference>
<reference evidence="8 9" key="1">
    <citation type="submission" date="2020-08" db="EMBL/GenBank/DDBJ databases">
        <title>Genomic Encyclopedia of Archaeal and Bacterial Type Strains, Phase II (KMG-II): from individual species to whole genera.</title>
        <authorList>
            <person name="Goeker M."/>
        </authorList>
    </citation>
    <scope>NUCLEOTIDE SEQUENCE [LARGE SCALE GENOMIC DNA]</scope>
    <source>
        <strain evidence="8 9">DSM 23288</strain>
    </source>
</reference>
<dbReference type="Pfam" id="PF02518">
    <property type="entry name" value="HATPase_c"/>
    <property type="match status" value="1"/>
</dbReference>
<evidence type="ECO:0000256" key="2">
    <source>
        <dbReference type="ARBA" id="ARBA00012438"/>
    </source>
</evidence>
<sequence length="397" mass="42556">MTGAPLPRAHRREAVRVWALIRLAALPAIFLGERLVAHPSPRSDPFVPLMIAATVYALIACVVAFAPRARQLPPQLLATFDLAFIWALTYTSGGPFSQLRYAFFLLPIGAALLLRPPLTAWASLGIVVGYVAIALLYPTEDAADFELTQGLYLVWMGIVAVLLSRLLARRADEVERLAASRGRLVAQALDAEDRERSRLAGALHDEAVQNLLAARHELAAGGDLGFVQQGLDRTIGQLRDAIFDLHPAALDHAGLAAALDAVAEHAGRRAGFGWRVVVEPDATGMHDQLLFSLARELILNVAEHARARSLTVRVRRTPAELVLEVADDGVGLDPERLRDAPLAGHIGLASATERVEALDGLLEIAARPGQGTLVRARIPVTSAEATRRDAGAAADPS</sequence>
<keyword evidence="6" id="KW-0472">Membrane</keyword>
<evidence type="ECO:0000256" key="5">
    <source>
        <dbReference type="ARBA" id="ARBA00023012"/>
    </source>
</evidence>
<dbReference type="AlphaFoldDB" id="A0A840I9R5"/>
<feature type="domain" description="Histidine kinase" evidence="7">
    <location>
        <begin position="290"/>
        <end position="382"/>
    </location>
</feature>
<gene>
    <name evidence="8" type="ORF">BDZ31_001169</name>
</gene>
<dbReference type="RefSeq" id="WP_183339899.1">
    <property type="nucleotide sequence ID" value="NZ_JACHNU010000001.1"/>
</dbReference>
<keyword evidence="6" id="KW-0812">Transmembrane</keyword>